<organism evidence="14 15">
    <name type="scientific">Edaphobacter modestus</name>
    <dbReference type="NCBI Taxonomy" id="388466"/>
    <lineage>
        <taxon>Bacteria</taxon>
        <taxon>Pseudomonadati</taxon>
        <taxon>Acidobacteriota</taxon>
        <taxon>Terriglobia</taxon>
        <taxon>Terriglobales</taxon>
        <taxon>Acidobacteriaceae</taxon>
        <taxon>Edaphobacter</taxon>
    </lineage>
</organism>
<evidence type="ECO:0000256" key="9">
    <source>
        <dbReference type="ARBA" id="ARBA00047380"/>
    </source>
</evidence>
<dbReference type="Pfam" id="PF02637">
    <property type="entry name" value="GatB_Yqey"/>
    <property type="match status" value="1"/>
</dbReference>
<dbReference type="PANTHER" id="PTHR11659:SF0">
    <property type="entry name" value="GLUTAMYL-TRNA(GLN) AMIDOTRANSFERASE SUBUNIT B, MITOCHONDRIAL"/>
    <property type="match status" value="1"/>
</dbReference>
<comment type="caution">
    <text evidence="14">The sequence shown here is derived from an EMBL/GenBank/DDBJ whole genome shotgun (WGS) entry which is preliminary data.</text>
</comment>
<reference evidence="14 15" key="1">
    <citation type="submission" date="2019-02" db="EMBL/GenBank/DDBJ databases">
        <title>Genomic Encyclopedia of Archaeal and Bacterial Type Strains, Phase II (KMG-II): from individual species to whole genera.</title>
        <authorList>
            <person name="Goeker M."/>
        </authorList>
    </citation>
    <scope>NUCLEOTIDE SEQUENCE [LARGE SCALE GENOMIC DNA]</scope>
    <source>
        <strain evidence="14 15">DSM 18101</strain>
    </source>
</reference>
<dbReference type="NCBIfam" id="TIGR00133">
    <property type="entry name" value="gatB"/>
    <property type="match status" value="1"/>
</dbReference>
<evidence type="ECO:0000256" key="6">
    <source>
        <dbReference type="ARBA" id="ARBA00022840"/>
    </source>
</evidence>
<dbReference type="InterPro" id="IPR014746">
    <property type="entry name" value="Gln_synth/guanido_kin_cat_dom"/>
</dbReference>
<keyword evidence="6 11" id="KW-0067">ATP-binding</keyword>
<dbReference type="GO" id="GO:0070681">
    <property type="term" value="P:glutaminyl-tRNAGln biosynthesis via transamidation"/>
    <property type="evidence" value="ECO:0007669"/>
    <property type="project" value="TreeGrafter"/>
</dbReference>
<evidence type="ECO:0000256" key="8">
    <source>
        <dbReference type="ARBA" id="ARBA00024799"/>
    </source>
</evidence>
<dbReference type="InterPro" id="IPR023168">
    <property type="entry name" value="GatB_Yqey_C_2"/>
</dbReference>
<feature type="domain" description="Asn/Gln amidotransferase" evidence="13">
    <location>
        <begin position="418"/>
        <end position="565"/>
    </location>
</feature>
<evidence type="ECO:0000256" key="2">
    <source>
        <dbReference type="ARBA" id="ARBA00011123"/>
    </source>
</evidence>
<comment type="catalytic activity">
    <reaction evidence="10 11">
        <text>L-glutamyl-tRNA(Gln) + L-glutamine + ATP + H2O = L-glutaminyl-tRNA(Gln) + L-glutamate + ADP + phosphate + H(+)</text>
        <dbReference type="Rhea" id="RHEA:17521"/>
        <dbReference type="Rhea" id="RHEA-COMP:9681"/>
        <dbReference type="Rhea" id="RHEA-COMP:9684"/>
        <dbReference type="ChEBI" id="CHEBI:15377"/>
        <dbReference type="ChEBI" id="CHEBI:15378"/>
        <dbReference type="ChEBI" id="CHEBI:29985"/>
        <dbReference type="ChEBI" id="CHEBI:30616"/>
        <dbReference type="ChEBI" id="CHEBI:43474"/>
        <dbReference type="ChEBI" id="CHEBI:58359"/>
        <dbReference type="ChEBI" id="CHEBI:78520"/>
        <dbReference type="ChEBI" id="CHEBI:78521"/>
        <dbReference type="ChEBI" id="CHEBI:456216"/>
    </reaction>
</comment>
<gene>
    <name evidence="11" type="primary">gatB</name>
    <name evidence="14" type="ORF">BDD14_2970</name>
</gene>
<comment type="function">
    <text evidence="8 11">Allows the formation of correctly charged Asn-tRNA(Asn) or Gln-tRNA(Gln) through the transamidation of misacylated Asp-tRNA(Asn) or Glu-tRNA(Gln) in organisms which lack either or both of asparaginyl-tRNA or glutaminyl-tRNA synthetases. The reaction takes place in the presence of glutamine and ATP through an activated phospho-Asp-tRNA(Asn) or phospho-Glu-tRNA(Gln).</text>
</comment>
<dbReference type="FunFam" id="1.10.10.410:FF:000001">
    <property type="entry name" value="Aspartyl/glutamyl-tRNA(Asn/Gln) amidotransferase subunit B"/>
    <property type="match status" value="1"/>
</dbReference>
<dbReference type="HAMAP" id="MF_00121">
    <property type="entry name" value="GatB"/>
    <property type="match status" value="1"/>
</dbReference>
<dbReference type="InterPro" id="IPR042114">
    <property type="entry name" value="GatB_C_1"/>
</dbReference>
<dbReference type="Gene3D" id="1.10.150.380">
    <property type="entry name" value="GatB domain, N-terminal subdomain"/>
    <property type="match status" value="1"/>
</dbReference>
<dbReference type="EMBL" id="SHKW01000001">
    <property type="protein sequence ID" value="RZU41448.1"/>
    <property type="molecule type" value="Genomic_DNA"/>
</dbReference>
<dbReference type="Gene3D" id="1.10.10.410">
    <property type="match status" value="1"/>
</dbReference>
<keyword evidence="12" id="KW-0472">Membrane</keyword>
<dbReference type="GO" id="GO:0050567">
    <property type="term" value="F:glutaminyl-tRNA synthase (glutamine-hydrolyzing) activity"/>
    <property type="evidence" value="ECO:0007669"/>
    <property type="project" value="UniProtKB-UniRule"/>
</dbReference>
<dbReference type="GO" id="GO:0006412">
    <property type="term" value="P:translation"/>
    <property type="evidence" value="ECO:0007669"/>
    <property type="project" value="UniProtKB-UniRule"/>
</dbReference>
<dbReference type="InterPro" id="IPR006075">
    <property type="entry name" value="Asn/Gln-tRNA_Trfase_suB/E_cat"/>
</dbReference>
<dbReference type="InterPro" id="IPR017959">
    <property type="entry name" value="Asn/Gln-tRNA_amidoTrfase_suB/E"/>
</dbReference>
<keyword evidence="12" id="KW-0812">Transmembrane</keyword>
<evidence type="ECO:0000313" key="15">
    <source>
        <dbReference type="Proteomes" id="UP000292958"/>
    </source>
</evidence>
<keyword evidence="15" id="KW-1185">Reference proteome</keyword>
<dbReference type="InterPro" id="IPR018027">
    <property type="entry name" value="Asn/Gln_amidotransferase"/>
</dbReference>
<accession>A0A4Q7YUZ2</accession>
<keyword evidence="5 11" id="KW-0547">Nucleotide-binding</keyword>
<evidence type="ECO:0000256" key="5">
    <source>
        <dbReference type="ARBA" id="ARBA00022741"/>
    </source>
</evidence>
<dbReference type="SUPFAM" id="SSF89095">
    <property type="entry name" value="GatB/YqeY motif"/>
    <property type="match status" value="1"/>
</dbReference>
<keyword evidence="12" id="KW-1133">Transmembrane helix</keyword>
<evidence type="ECO:0000256" key="12">
    <source>
        <dbReference type="SAM" id="Phobius"/>
    </source>
</evidence>
<evidence type="ECO:0000256" key="10">
    <source>
        <dbReference type="ARBA" id="ARBA00047913"/>
    </source>
</evidence>
<keyword evidence="14" id="KW-0808">Transferase</keyword>
<protein>
    <recommendedName>
        <fullName evidence="3 11">Aspartyl/glutamyl-tRNA(Asn/Gln) amidotransferase subunit B</fullName>
        <shortName evidence="11">Asp/Glu-ADT subunit B</shortName>
        <ecNumber evidence="11">6.3.5.-</ecNumber>
    </recommendedName>
</protein>
<evidence type="ECO:0000256" key="4">
    <source>
        <dbReference type="ARBA" id="ARBA00022598"/>
    </source>
</evidence>
<sequence>MSGALFLTSFSAGHFSDFVFGGRTFLTSFWLVAFFLTSFLVVRTFSEGWAVERRLLPWSGGTRALGRIVLTMSTATALSPEILAKYQPVIGLEVHVQLLTESKAFCGCVNQYGGEPNTHTCPTCLGLPGALPVLNRRAVEYAVLAAKAINCEIRETSVFARKNYFYPDSPKGYQISQFDKPVAENGWIEVPALDGSGAPITKRIGVTRLHMEEDAGKSIHDGFADSINRTYIDLNRCGTPLVEIVSEPDLRTADEVFEYLTKLKEILLYTGVSDCNMEEGSLRCDANVSVMLKGAKQFGTKAEVKNVNSFRYIRAAVEYEIERQIGVLEDGGRVVQESRLWNSGEGRTYSMRSKEQAHDYRYFPEPDLPPLVVGAEWQAEILKMMPELPEARRERMIAEYGLNEQDAATITATRDFADRFETAAKKAKSAKRVASILLSEITMRLRAAELSDDQSPVSLDGIVAAADLMEAGTISSKQLKQLLDSSFAESKDFPEIYERDRPQQISDAGAIEKMIDEVIAANPKQVEQYRGGKKTVSAFFVGQVMKLSKGQANPGLLNELVVKKLDA</sequence>
<feature type="transmembrane region" description="Helical" evidence="12">
    <location>
        <begin position="25"/>
        <end position="45"/>
    </location>
</feature>
<dbReference type="Proteomes" id="UP000292958">
    <property type="component" value="Unassembled WGS sequence"/>
</dbReference>
<keyword evidence="7 11" id="KW-0648">Protein biosynthesis</keyword>
<dbReference type="AlphaFoldDB" id="A0A4Q7YUZ2"/>
<dbReference type="SMART" id="SM00845">
    <property type="entry name" value="GatB_Yqey"/>
    <property type="match status" value="1"/>
</dbReference>
<dbReference type="PANTHER" id="PTHR11659">
    <property type="entry name" value="GLUTAMYL-TRNA GLN AMIDOTRANSFERASE SUBUNIT B MITOCHONDRIAL AND PROKARYOTIC PET112-RELATED"/>
    <property type="match status" value="1"/>
</dbReference>
<dbReference type="InterPro" id="IPR004413">
    <property type="entry name" value="GatB"/>
</dbReference>
<evidence type="ECO:0000256" key="1">
    <source>
        <dbReference type="ARBA" id="ARBA00005306"/>
    </source>
</evidence>
<name>A0A4Q7YUZ2_9BACT</name>
<comment type="catalytic activity">
    <reaction evidence="9 11">
        <text>L-aspartyl-tRNA(Asn) + L-glutamine + ATP + H2O = L-asparaginyl-tRNA(Asn) + L-glutamate + ADP + phosphate + 2 H(+)</text>
        <dbReference type="Rhea" id="RHEA:14513"/>
        <dbReference type="Rhea" id="RHEA-COMP:9674"/>
        <dbReference type="Rhea" id="RHEA-COMP:9677"/>
        <dbReference type="ChEBI" id="CHEBI:15377"/>
        <dbReference type="ChEBI" id="CHEBI:15378"/>
        <dbReference type="ChEBI" id="CHEBI:29985"/>
        <dbReference type="ChEBI" id="CHEBI:30616"/>
        <dbReference type="ChEBI" id="CHEBI:43474"/>
        <dbReference type="ChEBI" id="CHEBI:58359"/>
        <dbReference type="ChEBI" id="CHEBI:78515"/>
        <dbReference type="ChEBI" id="CHEBI:78516"/>
        <dbReference type="ChEBI" id="CHEBI:456216"/>
    </reaction>
</comment>
<dbReference type="EC" id="6.3.5.-" evidence="11"/>
<evidence type="ECO:0000259" key="13">
    <source>
        <dbReference type="SMART" id="SM00845"/>
    </source>
</evidence>
<dbReference type="InterPro" id="IPR003789">
    <property type="entry name" value="Asn/Gln_tRNA_amidoTrase-B-like"/>
</dbReference>
<dbReference type="GO" id="GO:0005524">
    <property type="term" value="F:ATP binding"/>
    <property type="evidence" value="ECO:0007669"/>
    <property type="project" value="UniProtKB-KW"/>
</dbReference>
<dbReference type="NCBIfam" id="NF004012">
    <property type="entry name" value="PRK05477.1-2"/>
    <property type="match status" value="1"/>
</dbReference>
<evidence type="ECO:0000256" key="11">
    <source>
        <dbReference type="HAMAP-Rule" id="MF_00121"/>
    </source>
</evidence>
<evidence type="ECO:0000313" key="14">
    <source>
        <dbReference type="EMBL" id="RZU41448.1"/>
    </source>
</evidence>
<dbReference type="SUPFAM" id="SSF55931">
    <property type="entry name" value="Glutamine synthetase/guanido kinase"/>
    <property type="match status" value="1"/>
</dbReference>
<dbReference type="GO" id="GO:0016740">
    <property type="term" value="F:transferase activity"/>
    <property type="evidence" value="ECO:0007669"/>
    <property type="project" value="UniProtKB-KW"/>
</dbReference>
<proteinExistence type="inferred from homology"/>
<dbReference type="InterPro" id="IPR017958">
    <property type="entry name" value="Gln-tRNA_amidoTrfase_suB_CS"/>
</dbReference>
<comment type="similarity">
    <text evidence="1 11">Belongs to the GatB/GatE family. GatB subfamily.</text>
</comment>
<comment type="subunit">
    <text evidence="2 11">Heterotrimer of A, B and C subunits.</text>
</comment>
<evidence type="ECO:0000256" key="3">
    <source>
        <dbReference type="ARBA" id="ARBA00016923"/>
    </source>
</evidence>
<keyword evidence="4 11" id="KW-0436">Ligase</keyword>
<dbReference type="NCBIfam" id="NF004014">
    <property type="entry name" value="PRK05477.1-4"/>
    <property type="match status" value="1"/>
</dbReference>
<dbReference type="PROSITE" id="PS01234">
    <property type="entry name" value="GATB"/>
    <property type="match status" value="1"/>
</dbReference>
<dbReference type="GO" id="GO:0050566">
    <property type="term" value="F:asparaginyl-tRNA synthase (glutamine-hydrolyzing) activity"/>
    <property type="evidence" value="ECO:0007669"/>
    <property type="project" value="RHEA"/>
</dbReference>
<dbReference type="Pfam" id="PF02934">
    <property type="entry name" value="GatB_N"/>
    <property type="match status" value="1"/>
</dbReference>
<evidence type="ECO:0000256" key="7">
    <source>
        <dbReference type="ARBA" id="ARBA00022917"/>
    </source>
</evidence>